<protein>
    <recommendedName>
        <fullName evidence="2">3',5'-cyclic-AMP phosphodiesterase</fullName>
    </recommendedName>
</protein>
<organism evidence="1">
    <name type="scientific">bioreactor metagenome</name>
    <dbReference type="NCBI Taxonomy" id="1076179"/>
    <lineage>
        <taxon>unclassified sequences</taxon>
        <taxon>metagenomes</taxon>
        <taxon>ecological metagenomes</taxon>
    </lineage>
</organism>
<accession>A0A645IKV2</accession>
<name>A0A645IKV2_9ZZZZ</name>
<dbReference type="AlphaFoldDB" id="A0A645IKV2"/>
<evidence type="ECO:0008006" key="2">
    <source>
        <dbReference type="Google" id="ProtNLM"/>
    </source>
</evidence>
<gene>
    <name evidence="1" type="ORF">SDC9_199579</name>
</gene>
<sequence length="110" mass="12560">MEQDAELMRGVIARHPNVRYVLCGHMHTLQRETQFFDDNGDGTPERSVQAIMADYQGFDHGGEGYIVLLTFDPEQREIRVTSYSPVHDDYNFYGDASQETYTLPLDVVGN</sequence>
<dbReference type="EMBL" id="VSSQ01117512">
    <property type="protein sequence ID" value="MPN51928.1"/>
    <property type="molecule type" value="Genomic_DNA"/>
</dbReference>
<comment type="caution">
    <text evidence="1">The sequence shown here is derived from an EMBL/GenBank/DDBJ whole genome shotgun (WGS) entry which is preliminary data.</text>
</comment>
<proteinExistence type="predicted"/>
<reference evidence="1" key="1">
    <citation type="submission" date="2019-08" db="EMBL/GenBank/DDBJ databases">
        <authorList>
            <person name="Kucharzyk K."/>
            <person name="Murdoch R.W."/>
            <person name="Higgins S."/>
            <person name="Loffler F."/>
        </authorList>
    </citation>
    <scope>NUCLEOTIDE SEQUENCE</scope>
</reference>
<dbReference type="InterPro" id="IPR029052">
    <property type="entry name" value="Metallo-depent_PP-like"/>
</dbReference>
<evidence type="ECO:0000313" key="1">
    <source>
        <dbReference type="EMBL" id="MPN51928.1"/>
    </source>
</evidence>
<dbReference type="SUPFAM" id="SSF56300">
    <property type="entry name" value="Metallo-dependent phosphatases"/>
    <property type="match status" value="1"/>
</dbReference>